<evidence type="ECO:0000313" key="2">
    <source>
        <dbReference type="Proteomes" id="UP000241107"/>
    </source>
</evidence>
<evidence type="ECO:0000313" key="1">
    <source>
        <dbReference type="EMBL" id="PSK40565.1"/>
    </source>
</evidence>
<accession>A0A2P7YX81</accession>
<gene>
    <name evidence="1" type="ORF">C7M61_000212</name>
</gene>
<dbReference type="GO" id="GO:0007059">
    <property type="term" value="P:chromosome segregation"/>
    <property type="evidence" value="ECO:0007669"/>
    <property type="project" value="InterPro"/>
</dbReference>
<keyword evidence="2" id="KW-1185">Reference proteome</keyword>
<dbReference type="EMBL" id="PYFQ01000001">
    <property type="protein sequence ID" value="PSK40565.1"/>
    <property type="molecule type" value="Genomic_DNA"/>
</dbReference>
<dbReference type="AlphaFoldDB" id="A0A2P7YX81"/>
<organism evidence="1 2">
    <name type="scientific">Candidozyma pseudohaemuli</name>
    <dbReference type="NCBI Taxonomy" id="418784"/>
    <lineage>
        <taxon>Eukaryota</taxon>
        <taxon>Fungi</taxon>
        <taxon>Dikarya</taxon>
        <taxon>Ascomycota</taxon>
        <taxon>Saccharomycotina</taxon>
        <taxon>Pichiomycetes</taxon>
        <taxon>Metschnikowiaceae</taxon>
        <taxon>Candidozyma</taxon>
    </lineage>
</organism>
<dbReference type="Pfam" id="PF05238">
    <property type="entry name" value="CENP-N"/>
    <property type="match status" value="1"/>
</dbReference>
<dbReference type="InterPro" id="IPR007902">
    <property type="entry name" value="Chl4/mis15/CENP-N"/>
</dbReference>
<dbReference type="RefSeq" id="XP_024715264.1">
    <property type="nucleotide sequence ID" value="XM_024855665.1"/>
</dbReference>
<sequence>MTRTKHKNVLPNTYVPVLSKDVLTAVLNRLQKQSLIALMLLWPRLKNTQPQLDKENASHSQVELNRMARNDAAEMKENEKKWTKAKIIDKILYEYWSRGLNLLQLAQVDCQLIVDNSSAFLWNLSTVRNVENEEIPLSLDPSIFLDALAAELSKLFMSYIYVCKHPKLPLILVRVQVFDLMPQPSRGRKQSRTQHPHITSHKPYILAFPSNSPHLIHSPGADLVSQVILTVVENCLSHNRRDQHRLTTPSNQKAVRSLEAIHILKGCSRFGNSLGAWTPYADGTVDCSPLASISKQLDHKAKKETAVSKEDRFRKLANIRFKGTPEGTLKSTRLYDDVRPLKKAKVSNGQLEIQSENEFASIAPVRFVQFELNERVKENDDEPSLVTMKLIGADVFAGLHELAANAFEEDLAVVDPRTIPRWLTGEEGIKCGKVRNGRFESDPE</sequence>
<comment type="caution">
    <text evidence="1">The sequence shown here is derived from an EMBL/GenBank/DDBJ whole genome shotgun (WGS) entry which is preliminary data.</text>
</comment>
<dbReference type="Proteomes" id="UP000241107">
    <property type="component" value="Unassembled WGS sequence"/>
</dbReference>
<reference evidence="1 2" key="1">
    <citation type="submission" date="2018-03" db="EMBL/GenBank/DDBJ databases">
        <title>Candida pseudohaemulonii genome assembly and annotation.</title>
        <authorList>
            <person name="Munoz J.F."/>
            <person name="Gade L.G."/>
            <person name="Chow N.A."/>
            <person name="Litvintseva A.P."/>
            <person name="Loparev V.N."/>
            <person name="Cuomo C.A."/>
        </authorList>
    </citation>
    <scope>NUCLEOTIDE SEQUENCE [LARGE SCALE GENOMIC DNA]</scope>
    <source>
        <strain evidence="1 2">B12108</strain>
    </source>
</reference>
<proteinExistence type="predicted"/>
<dbReference type="VEuPathDB" id="FungiDB:C7M61_000212"/>
<dbReference type="OrthoDB" id="6585699at2759"/>
<dbReference type="Gene3D" id="3.10.20.720">
    <property type="match status" value="1"/>
</dbReference>
<dbReference type="GeneID" id="36563605"/>
<dbReference type="STRING" id="418784.A0A2P7YX81"/>
<name>A0A2P7YX81_9ASCO</name>
<dbReference type="GO" id="GO:0034080">
    <property type="term" value="P:CENP-A containing chromatin assembly"/>
    <property type="evidence" value="ECO:0007669"/>
    <property type="project" value="InterPro"/>
</dbReference>
<protein>
    <submittedName>
        <fullName evidence="1">Uncharacterized protein</fullName>
    </submittedName>
</protein>